<proteinExistence type="predicted"/>
<evidence type="ECO:0000313" key="2">
    <source>
        <dbReference type="EMBL" id="SCG85191.1"/>
    </source>
</evidence>
<keyword evidence="1" id="KW-1133">Transmembrane helix</keyword>
<dbReference type="Gene3D" id="1.10.357.140">
    <property type="entry name" value="UbiA prenyltransferase"/>
    <property type="match status" value="1"/>
</dbReference>
<feature type="transmembrane region" description="Helical" evidence="1">
    <location>
        <begin position="176"/>
        <end position="193"/>
    </location>
</feature>
<feature type="transmembrane region" description="Helical" evidence="1">
    <location>
        <begin position="200"/>
        <end position="216"/>
    </location>
</feature>
<keyword evidence="3" id="KW-1185">Reference proteome</keyword>
<keyword evidence="1" id="KW-0812">Transmembrane</keyword>
<dbReference type="GO" id="GO:0016740">
    <property type="term" value="F:transferase activity"/>
    <property type="evidence" value="ECO:0007669"/>
    <property type="project" value="UniProtKB-KW"/>
</dbReference>
<keyword evidence="2" id="KW-0808">Transferase</keyword>
<dbReference type="KEGG" id="mcub:MCBB_0618"/>
<accession>A0A1D3L0K6</accession>
<dbReference type="Proteomes" id="UP000094707">
    <property type="component" value="Chromosome I"/>
</dbReference>
<feature type="transmembrane region" description="Helical" evidence="1">
    <location>
        <begin position="51"/>
        <end position="68"/>
    </location>
</feature>
<dbReference type="STRING" id="118062.MCBB_0618"/>
<name>A0A1D3L0K6_9EURY</name>
<feature type="transmembrane region" description="Helical" evidence="1">
    <location>
        <begin position="21"/>
        <end position="39"/>
    </location>
</feature>
<gene>
    <name evidence="2" type="ORF">MCBB_0618</name>
</gene>
<feature type="transmembrane region" description="Helical" evidence="1">
    <location>
        <begin position="257"/>
        <end position="274"/>
    </location>
</feature>
<dbReference type="PATRIC" id="fig|129848.4.peg.623"/>
<dbReference type="EMBL" id="LT607756">
    <property type="protein sequence ID" value="SCG85191.1"/>
    <property type="molecule type" value="Genomic_DNA"/>
</dbReference>
<feature type="transmembrane region" description="Helical" evidence="1">
    <location>
        <begin position="97"/>
        <end position="117"/>
    </location>
</feature>
<dbReference type="InterPro" id="IPR044878">
    <property type="entry name" value="UbiA_sf"/>
</dbReference>
<organism evidence="2 3">
    <name type="scientific">Methanobacterium congolense</name>
    <dbReference type="NCBI Taxonomy" id="118062"/>
    <lineage>
        <taxon>Archaea</taxon>
        <taxon>Methanobacteriati</taxon>
        <taxon>Methanobacteriota</taxon>
        <taxon>Methanomada group</taxon>
        <taxon>Methanobacteria</taxon>
        <taxon>Methanobacteriales</taxon>
        <taxon>Methanobacteriaceae</taxon>
        <taxon>Methanobacterium</taxon>
    </lineage>
</organism>
<feature type="transmembrane region" description="Helical" evidence="1">
    <location>
        <begin position="222"/>
        <end position="245"/>
    </location>
</feature>
<reference evidence="2 3" key="1">
    <citation type="submission" date="2016-08" db="EMBL/GenBank/DDBJ databases">
        <authorList>
            <person name="Seilhamer J.J."/>
        </authorList>
    </citation>
    <scope>NUCLEOTIDE SEQUENCE [LARGE SCALE GENOMIC DNA]</scope>
    <source>
        <strain evidence="2">Buetzberg</strain>
    </source>
</reference>
<keyword evidence="1" id="KW-0472">Membrane</keyword>
<evidence type="ECO:0000313" key="3">
    <source>
        <dbReference type="Proteomes" id="UP000094707"/>
    </source>
</evidence>
<dbReference type="AlphaFoldDB" id="A0A1D3L0K6"/>
<evidence type="ECO:0000256" key="1">
    <source>
        <dbReference type="SAM" id="Phobius"/>
    </source>
</evidence>
<sequence length="275" mass="31042">MHKFYLRGDKMIKILIKSTRITWASKTVNMYLLALTYAYFTNLTINNPYEILGGLLLVSVLWGALYSLNDLTDLELDRNDVTKKGRAFIENSIEKKWIMLFFGLIIASVFLISFAFMKPVFTLIMALMLLNQVIYTVPPIRLKDTVLAPFASTATNSVLRIASCCVLLDNLFLVPVSVYFFMYMAGLGTYMMYKSKTGQASVVGTVAGVTLIYVLYSGTMNLVQFAVAVLPAFIAGIPLYLSLFIQKDTMMCIADRLYHQVALVFFLICILYIIF</sequence>
<protein>
    <submittedName>
        <fullName evidence="2">UbiA prenyltransferase</fullName>
    </submittedName>
</protein>